<dbReference type="GO" id="GO:0007091">
    <property type="term" value="P:metaphase/anaphase transition of mitotic cell cycle"/>
    <property type="evidence" value="ECO:0007669"/>
    <property type="project" value="TreeGrafter"/>
</dbReference>
<dbReference type="GO" id="GO:0051301">
    <property type="term" value="P:cell division"/>
    <property type="evidence" value="ECO:0007669"/>
    <property type="project" value="UniProtKB-KW"/>
</dbReference>
<keyword evidence="5" id="KW-1185">Reference proteome</keyword>
<dbReference type="GO" id="GO:0031625">
    <property type="term" value="F:ubiquitin protein ligase binding"/>
    <property type="evidence" value="ECO:0007669"/>
    <property type="project" value="InterPro"/>
</dbReference>
<gene>
    <name evidence="4" type="ORF">J8A68_000739</name>
</gene>
<dbReference type="GO" id="GO:0005680">
    <property type="term" value="C:anaphase-promoting complex"/>
    <property type="evidence" value="ECO:0007669"/>
    <property type="project" value="TreeGrafter"/>
</dbReference>
<dbReference type="InterPro" id="IPR057975">
    <property type="entry name" value="TPR_ANAPC2"/>
</dbReference>
<dbReference type="Pfam" id="PF26557">
    <property type="entry name" value="Cullin_AB"/>
    <property type="match status" value="1"/>
</dbReference>
<dbReference type="SMART" id="SM00182">
    <property type="entry name" value="CULLIN"/>
    <property type="match status" value="1"/>
</dbReference>
<dbReference type="Pfam" id="PF25773">
    <property type="entry name" value="TPR_ANAPC2"/>
    <property type="match status" value="1"/>
</dbReference>
<dbReference type="PANTHER" id="PTHR45957">
    <property type="entry name" value="ANAPHASE-PROMOTING COMPLEX SUBUNIT 2"/>
    <property type="match status" value="1"/>
</dbReference>
<keyword evidence="1" id="KW-0833">Ubl conjugation pathway</keyword>
<accession>A0A8J5V554</accession>
<dbReference type="PROSITE" id="PS50069">
    <property type="entry name" value="CULLIN_2"/>
    <property type="match status" value="1"/>
</dbReference>
<dbReference type="InterPro" id="IPR016158">
    <property type="entry name" value="Cullin_homology"/>
</dbReference>
<comment type="similarity">
    <text evidence="2">Belongs to the cullin family.</text>
</comment>
<dbReference type="Proteomes" id="UP000694255">
    <property type="component" value="Unassembled WGS sequence"/>
</dbReference>
<dbReference type="AlphaFoldDB" id="A0A8J5V554"/>
<reference evidence="4 5" key="1">
    <citation type="journal article" date="2021" name="DNA Res.">
        <title>Genome analysis of Candida subhashii reveals its hybrid nature and dual mitochondrial genome conformations.</title>
        <authorList>
            <person name="Mixao V."/>
            <person name="Hegedusova E."/>
            <person name="Saus E."/>
            <person name="Pryszcz L.P."/>
            <person name="Cillingova A."/>
            <person name="Nosek J."/>
            <person name="Gabaldon T."/>
        </authorList>
    </citation>
    <scope>NUCLEOTIDE SEQUENCE [LARGE SCALE GENOMIC DNA]</scope>
    <source>
        <strain evidence="4 5">CBS 10753</strain>
    </source>
</reference>
<dbReference type="InterPro" id="IPR014786">
    <property type="entry name" value="ANAPC2_C"/>
</dbReference>
<dbReference type="InterPro" id="IPR044554">
    <property type="entry name" value="ANAPC2"/>
</dbReference>
<feature type="domain" description="Cullin family profile" evidence="3">
    <location>
        <begin position="433"/>
        <end position="666"/>
    </location>
</feature>
<name>A0A8J5V554_9ASCO</name>
<dbReference type="InterPro" id="IPR059120">
    <property type="entry name" value="Cullin-like_AB"/>
</dbReference>
<evidence type="ECO:0000313" key="5">
    <source>
        <dbReference type="Proteomes" id="UP000694255"/>
    </source>
</evidence>
<dbReference type="GO" id="GO:0006511">
    <property type="term" value="P:ubiquitin-dependent protein catabolic process"/>
    <property type="evidence" value="ECO:0007669"/>
    <property type="project" value="InterPro"/>
</dbReference>
<proteinExistence type="inferred from homology"/>
<dbReference type="PANTHER" id="PTHR45957:SF1">
    <property type="entry name" value="ANAPHASE-PROMOTING COMPLEX SUBUNIT 2"/>
    <property type="match status" value="1"/>
</dbReference>
<dbReference type="SMART" id="SM01013">
    <property type="entry name" value="APC2"/>
    <property type="match status" value="1"/>
</dbReference>
<sequence length="790" mass="91317">MSDIAITKDIIRSIIPSPNLNDLSNNQSEIDNDITILLEWLSPYFPPNLLTTTSNINKDGFPTIYNKFPEPSQRIKAAIRSCLKDEHNQLEFIRLYLNSINGKFNEFFQSPIMVGNKLSFLQFIDMIKAIMYYFGIQSDYLNLTVSIKRVLIKKLSLLLSSFLIDKTNFIDEMGIYFNETLFKSPESANSLDLIDIITTLVSIDFTNQLNDIVIKLSIKRINHYIVQNCTCVWDKPLLQDINNFIEREIFPSFSIVINYSTSPQHPGNHQVDNSFLLYDLIRIADDELVSLRIKEIYSLILKFPNTYHALNDLHECLSQKFNHRDFNKIPYSYNSQAFQRTKLVEMFIKKCEDNLLHSGANTIDVITTYTKTIKSFLIIDPKGVLLDKVVRPIRKYLKFRDDIIIKLVYGFLDDNHETNELYELAQELRRPSRSPKMLQQQHEEDNSLNWVPDPIDALPDFKKGKLEDIIESLISIFNSKEIFIDEFTKLFGQKLIKFKDINEIESNLNLLKLRFGKNNFTTLDIMIRDIKQSQLLQQEADAQNYNTDNIVFSSSVLSHLYWPSVLEEINNVNFNVPTIIQQKFESFKQTYSKIKPGRTLKFVPNLGLVKLNIEFKKQNIAYEVSPDKAAIISLFSEQESELSVSYISKTLNMSEYMASKGLSYWVKEGILMELTKTLYIVNEEDDDANGDIMAFSNATSSNNSATQKSADIGNNRFGELNQLESHIITMLQNITSLPGERIKTLLKIMVPKEKIDINNVSDSSLEEYLDYLVEENKLELKNGNYNLKKN</sequence>
<dbReference type="GeneID" id="73467540"/>
<evidence type="ECO:0000313" key="4">
    <source>
        <dbReference type="EMBL" id="KAG7665719.1"/>
    </source>
</evidence>
<comment type="caution">
    <text evidence="4">The sequence shown here is derived from an EMBL/GenBank/DDBJ whole genome shotgun (WGS) entry which is preliminary data.</text>
</comment>
<evidence type="ECO:0000259" key="3">
    <source>
        <dbReference type="PROSITE" id="PS50069"/>
    </source>
</evidence>
<evidence type="ECO:0000256" key="2">
    <source>
        <dbReference type="PROSITE-ProRule" id="PRU00330"/>
    </source>
</evidence>
<dbReference type="Pfam" id="PF08672">
    <property type="entry name" value="ANAPC2"/>
    <property type="match status" value="1"/>
</dbReference>
<dbReference type="EMBL" id="JAGSYN010000047">
    <property type="protein sequence ID" value="KAG7665719.1"/>
    <property type="molecule type" value="Genomic_DNA"/>
</dbReference>
<evidence type="ECO:0000256" key="1">
    <source>
        <dbReference type="ARBA" id="ARBA00022786"/>
    </source>
</evidence>
<dbReference type="GO" id="GO:0070979">
    <property type="term" value="P:protein K11-linked ubiquitination"/>
    <property type="evidence" value="ECO:0007669"/>
    <property type="project" value="TreeGrafter"/>
</dbReference>
<dbReference type="OrthoDB" id="5581181at2759"/>
<protein>
    <recommendedName>
        <fullName evidence="3">Cullin family profile domain-containing protein</fullName>
    </recommendedName>
</protein>
<dbReference type="RefSeq" id="XP_049265951.1">
    <property type="nucleotide sequence ID" value="XM_049410446.1"/>
</dbReference>
<organism evidence="4 5">
    <name type="scientific">[Candida] subhashii</name>
    <dbReference type="NCBI Taxonomy" id="561895"/>
    <lineage>
        <taxon>Eukaryota</taxon>
        <taxon>Fungi</taxon>
        <taxon>Dikarya</taxon>
        <taxon>Ascomycota</taxon>
        <taxon>Saccharomycotina</taxon>
        <taxon>Pichiomycetes</taxon>
        <taxon>Debaryomycetaceae</taxon>
        <taxon>Spathaspora</taxon>
    </lineage>
</organism>